<dbReference type="InterPro" id="IPR043504">
    <property type="entry name" value="Peptidase_S1_PA_chymotrypsin"/>
</dbReference>
<feature type="signal peptide" evidence="11">
    <location>
        <begin position="1"/>
        <end position="20"/>
    </location>
</feature>
<dbReference type="InterPro" id="IPR009003">
    <property type="entry name" value="Peptidase_S1_PA"/>
</dbReference>
<keyword evidence="6 10" id="KW-0720">Serine protease</keyword>
<name>A0AAW1TLZ0_9CUCU</name>
<dbReference type="InterPro" id="IPR051487">
    <property type="entry name" value="Ser/Thr_Proteases_Immune/Dev"/>
</dbReference>
<proteinExistence type="inferred from homology"/>
<comment type="similarity">
    <text evidence="9">Belongs to the peptidase S1 family. CLIP subfamily.</text>
</comment>
<dbReference type="Pfam" id="PF00089">
    <property type="entry name" value="Trypsin"/>
    <property type="match status" value="1"/>
</dbReference>
<evidence type="ECO:0000256" key="11">
    <source>
        <dbReference type="SAM" id="SignalP"/>
    </source>
</evidence>
<dbReference type="CDD" id="cd00190">
    <property type="entry name" value="Tryp_SPc"/>
    <property type="match status" value="1"/>
</dbReference>
<keyword evidence="3 10" id="KW-0645">Protease</keyword>
<dbReference type="EMBL" id="JARQZJ010000001">
    <property type="protein sequence ID" value="KAK9869229.1"/>
    <property type="molecule type" value="Genomic_DNA"/>
</dbReference>
<evidence type="ECO:0000259" key="12">
    <source>
        <dbReference type="PROSITE" id="PS50240"/>
    </source>
</evidence>
<dbReference type="FunFam" id="2.40.10.10:FF:000146">
    <property type="entry name" value="Serine protease 53"/>
    <property type="match status" value="1"/>
</dbReference>
<dbReference type="PANTHER" id="PTHR24256">
    <property type="entry name" value="TRYPTASE-RELATED"/>
    <property type="match status" value="1"/>
</dbReference>
<evidence type="ECO:0000256" key="4">
    <source>
        <dbReference type="ARBA" id="ARBA00022729"/>
    </source>
</evidence>
<evidence type="ECO:0000256" key="2">
    <source>
        <dbReference type="ARBA" id="ARBA00022525"/>
    </source>
</evidence>
<feature type="chain" id="PRO_5044024982" description="Peptidase S1 domain-containing protein" evidence="11">
    <location>
        <begin position="21"/>
        <end position="296"/>
    </location>
</feature>
<feature type="domain" description="Peptidase S1" evidence="12">
    <location>
        <begin position="37"/>
        <end position="282"/>
    </location>
</feature>
<dbReference type="InterPro" id="IPR001314">
    <property type="entry name" value="Peptidase_S1A"/>
</dbReference>
<keyword evidence="5 10" id="KW-0378">Hydrolase</keyword>
<keyword evidence="14" id="KW-1185">Reference proteome</keyword>
<dbReference type="PRINTS" id="PR00722">
    <property type="entry name" value="CHYMOTRYPSIN"/>
</dbReference>
<evidence type="ECO:0000256" key="7">
    <source>
        <dbReference type="ARBA" id="ARBA00023145"/>
    </source>
</evidence>
<comment type="subcellular location">
    <subcellularLocation>
        <location evidence="1">Secreted</location>
    </subcellularLocation>
</comment>
<dbReference type="GO" id="GO:0004252">
    <property type="term" value="F:serine-type endopeptidase activity"/>
    <property type="evidence" value="ECO:0007669"/>
    <property type="project" value="InterPro"/>
</dbReference>
<comment type="caution">
    <text evidence="13">The sequence shown here is derived from an EMBL/GenBank/DDBJ whole genome shotgun (WGS) entry which is preliminary data.</text>
</comment>
<reference evidence="13 14" key="1">
    <citation type="submission" date="2023-03" db="EMBL/GenBank/DDBJ databases">
        <title>Genome insight into feeding habits of ladybird beetles.</title>
        <authorList>
            <person name="Li H.-S."/>
            <person name="Huang Y.-H."/>
            <person name="Pang H."/>
        </authorList>
    </citation>
    <scope>NUCLEOTIDE SEQUENCE [LARGE SCALE GENOMIC DNA]</scope>
    <source>
        <strain evidence="13">SYSU_2023b</strain>
        <tissue evidence="13">Whole body</tissue>
    </source>
</reference>
<evidence type="ECO:0000256" key="3">
    <source>
        <dbReference type="ARBA" id="ARBA00022670"/>
    </source>
</evidence>
<evidence type="ECO:0000313" key="14">
    <source>
        <dbReference type="Proteomes" id="UP001431783"/>
    </source>
</evidence>
<keyword evidence="8" id="KW-1015">Disulfide bond</keyword>
<gene>
    <name evidence="13" type="ORF">WA026_002981</name>
</gene>
<dbReference type="PROSITE" id="PS00134">
    <property type="entry name" value="TRYPSIN_HIS"/>
    <property type="match status" value="1"/>
</dbReference>
<dbReference type="Gene3D" id="2.40.10.10">
    <property type="entry name" value="Trypsin-like serine proteases"/>
    <property type="match status" value="2"/>
</dbReference>
<accession>A0AAW1TLZ0</accession>
<keyword evidence="4 11" id="KW-0732">Signal</keyword>
<dbReference type="PROSITE" id="PS50240">
    <property type="entry name" value="TRYPSIN_DOM"/>
    <property type="match status" value="1"/>
</dbReference>
<evidence type="ECO:0000256" key="1">
    <source>
        <dbReference type="ARBA" id="ARBA00004613"/>
    </source>
</evidence>
<dbReference type="SMART" id="SM00020">
    <property type="entry name" value="Tryp_SPc"/>
    <property type="match status" value="1"/>
</dbReference>
<evidence type="ECO:0000256" key="8">
    <source>
        <dbReference type="ARBA" id="ARBA00023157"/>
    </source>
</evidence>
<dbReference type="InterPro" id="IPR001254">
    <property type="entry name" value="Trypsin_dom"/>
</dbReference>
<sequence>MRILTSFVFIVAIIICHIYGETWQNEKNCGLSFTDRIVGGRMVRKGKYPWLARIGFGTLIKGKFIFLCGGTLITKDFVLTASHCFREANTNIVVRLGETHSSCTKSPCDDPVIQDFEVKKLIMHKQFDTTNGFADIALLHLKTPAKLNKWVRTICLSKQIKSTIGDDGITAGWGFEDSKTRERPEGLKELTMKIVHADACLKYFPKLNFQSYNYICIGGKKNEDTCGGDSGGPFMKILNLGDLPRMYAVGVLSFGSKNCGQGVPSIFTSVNYYMDWIIDNINLAQKYNITVKKHIT</sequence>
<evidence type="ECO:0000256" key="10">
    <source>
        <dbReference type="RuleBase" id="RU363034"/>
    </source>
</evidence>
<dbReference type="SUPFAM" id="SSF50494">
    <property type="entry name" value="Trypsin-like serine proteases"/>
    <property type="match status" value="1"/>
</dbReference>
<organism evidence="13 14">
    <name type="scientific">Henosepilachna vigintioctopunctata</name>
    <dbReference type="NCBI Taxonomy" id="420089"/>
    <lineage>
        <taxon>Eukaryota</taxon>
        <taxon>Metazoa</taxon>
        <taxon>Ecdysozoa</taxon>
        <taxon>Arthropoda</taxon>
        <taxon>Hexapoda</taxon>
        <taxon>Insecta</taxon>
        <taxon>Pterygota</taxon>
        <taxon>Neoptera</taxon>
        <taxon>Endopterygota</taxon>
        <taxon>Coleoptera</taxon>
        <taxon>Polyphaga</taxon>
        <taxon>Cucujiformia</taxon>
        <taxon>Coccinelloidea</taxon>
        <taxon>Coccinellidae</taxon>
        <taxon>Epilachninae</taxon>
        <taxon>Epilachnini</taxon>
        <taxon>Henosepilachna</taxon>
    </lineage>
</organism>
<dbReference type="InterPro" id="IPR033116">
    <property type="entry name" value="TRYPSIN_SER"/>
</dbReference>
<keyword evidence="2" id="KW-0964">Secreted</keyword>
<dbReference type="PROSITE" id="PS00135">
    <property type="entry name" value="TRYPSIN_SER"/>
    <property type="match status" value="1"/>
</dbReference>
<evidence type="ECO:0000256" key="6">
    <source>
        <dbReference type="ARBA" id="ARBA00022825"/>
    </source>
</evidence>
<dbReference type="Proteomes" id="UP001431783">
    <property type="component" value="Unassembled WGS sequence"/>
</dbReference>
<keyword evidence="7" id="KW-0865">Zymogen</keyword>
<protein>
    <recommendedName>
        <fullName evidence="12">Peptidase S1 domain-containing protein</fullName>
    </recommendedName>
</protein>
<dbReference type="GO" id="GO:0005576">
    <property type="term" value="C:extracellular region"/>
    <property type="evidence" value="ECO:0007669"/>
    <property type="project" value="UniProtKB-SubCell"/>
</dbReference>
<dbReference type="AlphaFoldDB" id="A0AAW1TLZ0"/>
<dbReference type="InterPro" id="IPR018114">
    <property type="entry name" value="TRYPSIN_HIS"/>
</dbReference>
<evidence type="ECO:0000313" key="13">
    <source>
        <dbReference type="EMBL" id="KAK9869229.1"/>
    </source>
</evidence>
<evidence type="ECO:0000256" key="5">
    <source>
        <dbReference type="ARBA" id="ARBA00022801"/>
    </source>
</evidence>
<evidence type="ECO:0000256" key="9">
    <source>
        <dbReference type="ARBA" id="ARBA00024195"/>
    </source>
</evidence>
<dbReference type="GO" id="GO:0006508">
    <property type="term" value="P:proteolysis"/>
    <property type="evidence" value="ECO:0007669"/>
    <property type="project" value="UniProtKB-KW"/>
</dbReference>